<dbReference type="Pfam" id="PF02541">
    <property type="entry name" value="Ppx-GppA"/>
    <property type="match status" value="1"/>
</dbReference>
<dbReference type="Gene3D" id="3.30.420.40">
    <property type="match status" value="1"/>
</dbReference>
<dbReference type="InterPro" id="IPR003695">
    <property type="entry name" value="Ppx_GppA_N"/>
</dbReference>
<gene>
    <name evidence="5" type="ORF">LRS13_07150</name>
</gene>
<reference evidence="6" key="1">
    <citation type="submission" date="2021-11" db="EMBL/GenBank/DDBJ databases">
        <title>Cultivation dependent microbiological survey of springs from the worlds oldest radium mine currently devoted to the extraction of radon-saturated water.</title>
        <authorList>
            <person name="Kapinusova G."/>
            <person name="Smrhova T."/>
            <person name="Strejcek M."/>
            <person name="Suman J."/>
            <person name="Jani K."/>
            <person name="Pajer P."/>
            <person name="Uhlik O."/>
        </authorList>
    </citation>
    <scope>NUCLEOTIDE SEQUENCE [LARGE SCALE GENOMIC DNA]</scope>
    <source>
        <strain evidence="6">J379</strain>
    </source>
</reference>
<sequence length="500" mass="54230">MADPQRTAVIDLGSNTFRLVVFSAGKGWWRRSDEIYEPVRIGEHIGEDGKLGRPQMERALNTIDVFAHFCRATKIPPDRVRAVATSAIRDATNREKFVAAAQKRSGLEIDVLSREDEARFGYLAAVNSTTLRDGAVLDLGGGSMQLVRTRERRADKLASWPLGAVRMTERFGDDLDALRDHVAAELADGAGWLPKAGRRLVGIGGTVRNLAAATQGAAGLPSMGVQGFPIPAAALDELVERLAALSPAERGKVRGIKPGRADVILAGAVVIQTVLREGGFDALEVTEAGLREGVFFAEHLDGDPPLFDDVRRESVLNLAAQYQVDPAHTAHVAALALGIFDSLAADGVFTGDPIERQLLWAACMLHDIGMRVDYDDHHKHSRYLILNAGLPGYSPIEVALIAQAARYHRKGMSELGAFAKLAGPGDDRRLDRLAVLLRLGEDLERSRDQSVTAARVATRNGGAVHLTLEADEGIEVARWAAERETELFERAFGRTLRIEA</sequence>
<dbReference type="PANTHER" id="PTHR30005:SF0">
    <property type="entry name" value="RETROGRADE REGULATION PROTEIN 2"/>
    <property type="match status" value="1"/>
</dbReference>
<dbReference type="Gene3D" id="1.10.3210.10">
    <property type="entry name" value="Hypothetical protein af1432"/>
    <property type="match status" value="1"/>
</dbReference>
<proteinExistence type="inferred from homology"/>
<evidence type="ECO:0000259" key="4">
    <source>
        <dbReference type="Pfam" id="PF21447"/>
    </source>
</evidence>
<evidence type="ECO:0000256" key="1">
    <source>
        <dbReference type="ARBA" id="ARBA00007125"/>
    </source>
</evidence>
<dbReference type="Pfam" id="PF21447">
    <property type="entry name" value="Ppx-GppA_III"/>
    <property type="match status" value="1"/>
</dbReference>
<evidence type="ECO:0000259" key="3">
    <source>
        <dbReference type="Pfam" id="PF02541"/>
    </source>
</evidence>
<dbReference type="PANTHER" id="PTHR30005">
    <property type="entry name" value="EXOPOLYPHOSPHATASE"/>
    <property type="match status" value="1"/>
</dbReference>
<evidence type="ECO:0000313" key="5">
    <source>
        <dbReference type="EMBL" id="UUY05290.1"/>
    </source>
</evidence>
<accession>A0ABY5PL82</accession>
<dbReference type="InterPro" id="IPR043129">
    <property type="entry name" value="ATPase_NBD"/>
</dbReference>
<feature type="domain" description="Ppx/GppA phosphatase N-terminal" evidence="3">
    <location>
        <begin position="38"/>
        <end position="298"/>
    </location>
</feature>
<evidence type="ECO:0000313" key="6">
    <source>
        <dbReference type="Proteomes" id="UP001058860"/>
    </source>
</evidence>
<dbReference type="InterPro" id="IPR050273">
    <property type="entry name" value="GppA/Ppx_hydrolase"/>
</dbReference>
<dbReference type="EMBL" id="CP088295">
    <property type="protein sequence ID" value="UUY05290.1"/>
    <property type="molecule type" value="Genomic_DNA"/>
</dbReference>
<evidence type="ECO:0000256" key="2">
    <source>
        <dbReference type="ARBA" id="ARBA00022801"/>
    </source>
</evidence>
<dbReference type="SUPFAM" id="SSF53067">
    <property type="entry name" value="Actin-like ATPase domain"/>
    <property type="match status" value="2"/>
</dbReference>
<dbReference type="Gene3D" id="3.30.420.150">
    <property type="entry name" value="Exopolyphosphatase. Domain 2"/>
    <property type="match status" value="1"/>
</dbReference>
<comment type="similarity">
    <text evidence="1">Belongs to the GppA/Ppx family.</text>
</comment>
<dbReference type="Proteomes" id="UP001058860">
    <property type="component" value="Chromosome"/>
</dbReference>
<dbReference type="CDD" id="cd00077">
    <property type="entry name" value="HDc"/>
    <property type="match status" value="1"/>
</dbReference>
<organism evidence="5 6">
    <name type="scientific">Svornostia abyssi</name>
    <dbReference type="NCBI Taxonomy" id="2898438"/>
    <lineage>
        <taxon>Bacteria</taxon>
        <taxon>Bacillati</taxon>
        <taxon>Actinomycetota</taxon>
        <taxon>Thermoleophilia</taxon>
        <taxon>Solirubrobacterales</taxon>
        <taxon>Baekduiaceae</taxon>
        <taxon>Svornostia</taxon>
    </lineage>
</organism>
<feature type="domain" description="Ppx/GppA phosphatase C-terminal" evidence="4">
    <location>
        <begin position="310"/>
        <end position="472"/>
    </location>
</feature>
<dbReference type="InterPro" id="IPR048950">
    <property type="entry name" value="Ppx_GppA_C"/>
</dbReference>
<dbReference type="SUPFAM" id="SSF109604">
    <property type="entry name" value="HD-domain/PDEase-like"/>
    <property type="match status" value="1"/>
</dbReference>
<keyword evidence="2" id="KW-0378">Hydrolase</keyword>
<protein>
    <submittedName>
        <fullName evidence="5">Ppx/GppA family phosphatase</fullName>
    </submittedName>
</protein>
<keyword evidence="6" id="KW-1185">Reference proteome</keyword>
<dbReference type="PIRSF" id="PIRSF001267">
    <property type="entry name" value="Pyrophosphatase_GppA_Ppx"/>
    <property type="match status" value="1"/>
</dbReference>
<dbReference type="RefSeq" id="WP_353865750.1">
    <property type="nucleotide sequence ID" value="NZ_CP088295.1"/>
</dbReference>
<dbReference type="CDD" id="cd24052">
    <property type="entry name" value="ASKHA_NBD_HpPPX-GppA-like"/>
    <property type="match status" value="1"/>
</dbReference>
<dbReference type="InterPro" id="IPR003607">
    <property type="entry name" value="HD/PDEase_dom"/>
</dbReference>
<dbReference type="InterPro" id="IPR030673">
    <property type="entry name" value="PyroPPase_GppA_Ppx"/>
</dbReference>
<name>A0ABY5PL82_9ACTN</name>